<sequence length="92" mass="10746">MKDLEKAAKKISGEKSFDEIFTPSFMKRYTNFSNFDELLEAGDFVINSQEDFENIPDNEFDEHIRATTQFSSWQKMLDKASDLYAQKAFSKL</sequence>
<proteinExistence type="predicted"/>
<protein>
    <submittedName>
        <fullName evidence="1">Uncharacterized protein</fullName>
    </submittedName>
</protein>
<keyword evidence="2" id="KW-1185">Reference proteome</keyword>
<evidence type="ECO:0000313" key="2">
    <source>
        <dbReference type="Proteomes" id="UP000466848"/>
    </source>
</evidence>
<dbReference type="EMBL" id="CP048649">
    <property type="protein sequence ID" value="QIB70681.1"/>
    <property type="molecule type" value="Genomic_DNA"/>
</dbReference>
<gene>
    <name evidence="1" type="ORF">Ami103574_04295</name>
</gene>
<name>A0A858BX72_9FIRM</name>
<organism evidence="1 2">
    <name type="scientific">Aminipila butyrica</name>
    <dbReference type="NCBI Taxonomy" id="433296"/>
    <lineage>
        <taxon>Bacteria</taxon>
        <taxon>Bacillati</taxon>
        <taxon>Bacillota</taxon>
        <taxon>Clostridia</taxon>
        <taxon>Peptostreptococcales</taxon>
        <taxon>Anaerovoracaceae</taxon>
        <taxon>Aminipila</taxon>
    </lineage>
</organism>
<dbReference type="KEGG" id="abut:Ami103574_04295"/>
<accession>A0A858BX72</accession>
<evidence type="ECO:0000313" key="1">
    <source>
        <dbReference type="EMBL" id="QIB70681.1"/>
    </source>
</evidence>
<dbReference type="AlphaFoldDB" id="A0A858BX72"/>
<reference evidence="1 2" key="1">
    <citation type="submission" date="2020-02" db="EMBL/GenBank/DDBJ databases">
        <authorList>
            <person name="Kim Y.B."/>
            <person name="Roh S.W."/>
        </authorList>
    </citation>
    <scope>NUCLEOTIDE SEQUENCE [LARGE SCALE GENOMIC DNA]</scope>
    <source>
        <strain evidence="1 2">DSM 103574</strain>
    </source>
</reference>
<dbReference type="Proteomes" id="UP000466848">
    <property type="component" value="Chromosome"/>
</dbReference>